<protein>
    <submittedName>
        <fullName evidence="10">Aluminum-activated malate transporter 8</fullName>
    </submittedName>
</protein>
<evidence type="ECO:0000256" key="4">
    <source>
        <dbReference type="ARBA" id="ARBA00022692"/>
    </source>
</evidence>
<gene>
    <name evidence="10" type="primary">ALMT8</name>
    <name evidence="10" type="ORF">QJS10_CPB13g00574</name>
</gene>
<comment type="caution">
    <text evidence="10">The sequence shown here is derived from an EMBL/GenBank/DDBJ whole genome shotgun (WGS) entry which is preliminary data.</text>
</comment>
<dbReference type="PANTHER" id="PTHR31086">
    <property type="entry name" value="ALUMINUM-ACTIVATED MALATE TRANSPORTER 10"/>
    <property type="match status" value="1"/>
</dbReference>
<sequence length="431" mass="46743">MEVEQMSHPERVFDATKARIVRVLKKTKKLGEDDPQRVIHSLKVGLALTLVSLLYYIRPVYDGFGVSTMWAVLTVIVVMEYSVGATIGKGLNRAFATLLGGSLGLGTHQLAELLGEKGEPVFLGVSVFLLASGATFSRFFPRIKARYDYGVTIFILTFSLVSMSSYRIEDIVELGHQRLSTVAIGVAMCLFVSMFICPVWAGGELQELVALNIEKLAAFLEGLSTSYFTENDGGGDVSKEKILLFQGYKSVLNSKSTEDALANFARWEPGHGRFQFKHPWNQYLKIGTLTRQCACHIETLHSVLNSDNQAQLDIDDNTRLVLYNLSSESGKALSELASSIRSMTVPSTMTSFASDVLGFTVAPDNLKAATVASLLIEISACVERVAGSVEELAQKANFGTATAHGAMHGASVNPDPAETAEVVVVVQTVVD</sequence>
<dbReference type="AlphaFoldDB" id="A0AAV9DIP2"/>
<feature type="transmembrane region" description="Helical" evidence="9">
    <location>
        <begin position="180"/>
        <end position="201"/>
    </location>
</feature>
<dbReference type="GO" id="GO:0016020">
    <property type="term" value="C:membrane"/>
    <property type="evidence" value="ECO:0007669"/>
    <property type="project" value="UniProtKB-SubCell"/>
</dbReference>
<reference evidence="10" key="2">
    <citation type="submission" date="2023-06" db="EMBL/GenBank/DDBJ databases">
        <authorList>
            <person name="Ma L."/>
            <person name="Liu K.-W."/>
            <person name="Li Z."/>
            <person name="Hsiao Y.-Y."/>
            <person name="Qi Y."/>
            <person name="Fu T."/>
            <person name="Tang G."/>
            <person name="Zhang D."/>
            <person name="Sun W.-H."/>
            <person name="Liu D.-K."/>
            <person name="Li Y."/>
            <person name="Chen G.-Z."/>
            <person name="Liu X.-D."/>
            <person name="Liao X.-Y."/>
            <person name="Jiang Y.-T."/>
            <person name="Yu X."/>
            <person name="Hao Y."/>
            <person name="Huang J."/>
            <person name="Zhao X.-W."/>
            <person name="Ke S."/>
            <person name="Chen Y.-Y."/>
            <person name="Wu W.-L."/>
            <person name="Hsu J.-L."/>
            <person name="Lin Y.-F."/>
            <person name="Huang M.-D."/>
            <person name="Li C.-Y."/>
            <person name="Huang L."/>
            <person name="Wang Z.-W."/>
            <person name="Zhao X."/>
            <person name="Zhong W.-Y."/>
            <person name="Peng D.-H."/>
            <person name="Ahmad S."/>
            <person name="Lan S."/>
            <person name="Zhang J.-S."/>
            <person name="Tsai W.-C."/>
            <person name="Van De Peer Y."/>
            <person name="Liu Z.-J."/>
        </authorList>
    </citation>
    <scope>NUCLEOTIDE SEQUENCE</scope>
    <source>
        <strain evidence="10">CP</strain>
        <tissue evidence="10">Leaves</tissue>
    </source>
</reference>
<dbReference type="Pfam" id="PF11744">
    <property type="entry name" value="ALMT"/>
    <property type="match status" value="1"/>
</dbReference>
<keyword evidence="4 9" id="KW-0812">Transmembrane</keyword>
<feature type="transmembrane region" description="Helical" evidence="9">
    <location>
        <begin position="63"/>
        <end position="83"/>
    </location>
</feature>
<proteinExistence type="inferred from homology"/>
<evidence type="ECO:0000313" key="11">
    <source>
        <dbReference type="Proteomes" id="UP001180020"/>
    </source>
</evidence>
<evidence type="ECO:0000256" key="3">
    <source>
        <dbReference type="ARBA" id="ARBA00022448"/>
    </source>
</evidence>
<evidence type="ECO:0000256" key="9">
    <source>
        <dbReference type="SAM" id="Phobius"/>
    </source>
</evidence>
<dbReference type="GO" id="GO:0015743">
    <property type="term" value="P:malate transport"/>
    <property type="evidence" value="ECO:0007669"/>
    <property type="project" value="InterPro"/>
</dbReference>
<evidence type="ECO:0000256" key="2">
    <source>
        <dbReference type="ARBA" id="ARBA00007079"/>
    </source>
</evidence>
<evidence type="ECO:0000256" key="6">
    <source>
        <dbReference type="ARBA" id="ARBA00023065"/>
    </source>
</evidence>
<dbReference type="EMBL" id="JAUJYO010000013">
    <property type="protein sequence ID" value="KAK1300037.1"/>
    <property type="molecule type" value="Genomic_DNA"/>
</dbReference>
<keyword evidence="6" id="KW-0406">Ion transport</keyword>
<feature type="transmembrane region" description="Helical" evidence="9">
    <location>
        <begin position="121"/>
        <end position="140"/>
    </location>
</feature>
<evidence type="ECO:0000256" key="1">
    <source>
        <dbReference type="ARBA" id="ARBA00004141"/>
    </source>
</evidence>
<keyword evidence="7 9" id="KW-0472">Membrane</keyword>
<accession>A0AAV9DIP2</accession>
<keyword evidence="3" id="KW-0813">Transport</keyword>
<organism evidence="10 11">
    <name type="scientific">Acorus calamus</name>
    <name type="common">Sweet flag</name>
    <dbReference type="NCBI Taxonomy" id="4465"/>
    <lineage>
        <taxon>Eukaryota</taxon>
        <taxon>Viridiplantae</taxon>
        <taxon>Streptophyta</taxon>
        <taxon>Embryophyta</taxon>
        <taxon>Tracheophyta</taxon>
        <taxon>Spermatophyta</taxon>
        <taxon>Magnoliopsida</taxon>
        <taxon>Liliopsida</taxon>
        <taxon>Acoraceae</taxon>
        <taxon>Acorus</taxon>
    </lineage>
</organism>
<feature type="transmembrane region" description="Helical" evidence="9">
    <location>
        <begin position="38"/>
        <end position="57"/>
    </location>
</feature>
<comment type="similarity">
    <text evidence="2">Belongs to the aromatic acid exporter (TC 2.A.85) family.</text>
</comment>
<evidence type="ECO:0000256" key="7">
    <source>
        <dbReference type="ARBA" id="ARBA00023136"/>
    </source>
</evidence>
<dbReference type="GO" id="GO:0034220">
    <property type="term" value="P:monoatomic ion transmembrane transport"/>
    <property type="evidence" value="ECO:0007669"/>
    <property type="project" value="UniProtKB-KW"/>
</dbReference>
<keyword evidence="8" id="KW-0407">Ion channel</keyword>
<feature type="transmembrane region" description="Helical" evidence="9">
    <location>
        <begin position="147"/>
        <end position="168"/>
    </location>
</feature>
<evidence type="ECO:0000313" key="10">
    <source>
        <dbReference type="EMBL" id="KAK1300037.1"/>
    </source>
</evidence>
<dbReference type="InterPro" id="IPR020966">
    <property type="entry name" value="ALMT"/>
</dbReference>
<keyword evidence="5 9" id="KW-1133">Transmembrane helix</keyword>
<evidence type="ECO:0000256" key="5">
    <source>
        <dbReference type="ARBA" id="ARBA00022989"/>
    </source>
</evidence>
<evidence type="ECO:0000256" key="8">
    <source>
        <dbReference type="ARBA" id="ARBA00023303"/>
    </source>
</evidence>
<comment type="subcellular location">
    <subcellularLocation>
        <location evidence="1">Membrane</location>
        <topology evidence="1">Multi-pass membrane protein</topology>
    </subcellularLocation>
</comment>
<keyword evidence="11" id="KW-1185">Reference proteome</keyword>
<reference evidence="10" key="1">
    <citation type="journal article" date="2023" name="Nat. Commun.">
        <title>Diploid and tetraploid genomes of Acorus and the evolution of monocots.</title>
        <authorList>
            <person name="Ma L."/>
            <person name="Liu K.W."/>
            <person name="Li Z."/>
            <person name="Hsiao Y.Y."/>
            <person name="Qi Y."/>
            <person name="Fu T."/>
            <person name="Tang G.D."/>
            <person name="Zhang D."/>
            <person name="Sun W.H."/>
            <person name="Liu D.K."/>
            <person name="Li Y."/>
            <person name="Chen G.Z."/>
            <person name="Liu X.D."/>
            <person name="Liao X.Y."/>
            <person name="Jiang Y.T."/>
            <person name="Yu X."/>
            <person name="Hao Y."/>
            <person name="Huang J."/>
            <person name="Zhao X.W."/>
            <person name="Ke S."/>
            <person name="Chen Y.Y."/>
            <person name="Wu W.L."/>
            <person name="Hsu J.L."/>
            <person name="Lin Y.F."/>
            <person name="Huang M.D."/>
            <person name="Li C.Y."/>
            <person name="Huang L."/>
            <person name="Wang Z.W."/>
            <person name="Zhao X."/>
            <person name="Zhong W.Y."/>
            <person name="Peng D.H."/>
            <person name="Ahmad S."/>
            <person name="Lan S."/>
            <person name="Zhang J.S."/>
            <person name="Tsai W.C."/>
            <person name="Van de Peer Y."/>
            <person name="Liu Z.J."/>
        </authorList>
    </citation>
    <scope>NUCLEOTIDE SEQUENCE</scope>
    <source>
        <strain evidence="10">CP</strain>
    </source>
</reference>
<name>A0AAV9DIP2_ACOCL</name>
<dbReference type="Proteomes" id="UP001180020">
    <property type="component" value="Unassembled WGS sequence"/>
</dbReference>